<sequence length="197" mass="22023">MTDDEIQLMLIQDPVQGRLLVCEVPNEIVLSGNSDRLAAKFAMIGEGGTHLSSNAGKLLVGISGYDADPRELYQIDEVRAFIRDLTKKVPWWIALLHPTLTLTWVCCLIPKPQIQRKEAGSLMVKIDNEAVEAVLVEAIKRAADRMFELDLAEEDAETLLQNLTITANGIMQGIDPTEADPFISKALRDYHQQFRNH</sequence>
<dbReference type="HOGENOM" id="CLU_1381828_0_0_4"/>
<name>A4JU42_BURVG</name>
<dbReference type="EMBL" id="CP000617">
    <property type="protein sequence ID" value="ABO59795.1"/>
    <property type="molecule type" value="Genomic_DNA"/>
</dbReference>
<dbReference type="Proteomes" id="UP000002287">
    <property type="component" value="Plasmid pBVIE01"/>
</dbReference>
<evidence type="ECO:0000313" key="2">
    <source>
        <dbReference type="Proteomes" id="UP000002287"/>
    </source>
</evidence>
<proteinExistence type="predicted"/>
<dbReference type="AlphaFoldDB" id="A4JU42"/>
<organism evidence="1 2">
    <name type="scientific">Burkholderia vietnamiensis (strain G4 / LMG 22486)</name>
    <name type="common">Burkholderia cepacia (strain R1808)</name>
    <dbReference type="NCBI Taxonomy" id="269482"/>
    <lineage>
        <taxon>Bacteria</taxon>
        <taxon>Pseudomonadati</taxon>
        <taxon>Pseudomonadota</taxon>
        <taxon>Betaproteobacteria</taxon>
        <taxon>Burkholderiales</taxon>
        <taxon>Burkholderiaceae</taxon>
        <taxon>Burkholderia</taxon>
        <taxon>Burkholderia cepacia complex</taxon>
    </lineage>
</organism>
<reference evidence="1 2" key="1">
    <citation type="submission" date="2007-03" db="EMBL/GenBank/DDBJ databases">
        <title>Complete sequence of plasmid pBVIE01 of Burkholderia vietnamiensis G4.</title>
        <authorList>
            <consortium name="US DOE Joint Genome Institute"/>
            <person name="Copeland A."/>
            <person name="Lucas S."/>
            <person name="Lapidus A."/>
            <person name="Barry K."/>
            <person name="Detter J.C."/>
            <person name="Glavina del Rio T."/>
            <person name="Hammon N."/>
            <person name="Israni S."/>
            <person name="Dalin E."/>
            <person name="Tice H."/>
            <person name="Pitluck S."/>
            <person name="Chain P."/>
            <person name="Malfatti S."/>
            <person name="Shin M."/>
            <person name="Vergez L."/>
            <person name="Schmutz J."/>
            <person name="Larimer F."/>
            <person name="Land M."/>
            <person name="Hauser L."/>
            <person name="Kyrpides N."/>
            <person name="Tiedje J."/>
            <person name="Richardson P."/>
        </authorList>
    </citation>
    <scope>NUCLEOTIDE SEQUENCE [LARGE SCALE GENOMIC DNA]</scope>
    <source>
        <strain evidence="2">G4 / LMG 22486</strain>
        <plasmid evidence="1 2">pBVIE01</plasmid>
    </source>
</reference>
<evidence type="ECO:0000313" key="1">
    <source>
        <dbReference type="EMBL" id="ABO59795.1"/>
    </source>
</evidence>
<protein>
    <submittedName>
        <fullName evidence="1">Uncharacterized protein</fullName>
    </submittedName>
</protein>
<dbReference type="KEGG" id="bvi:Bcep1808_6908"/>
<accession>A4JU42</accession>
<gene>
    <name evidence="1" type="ordered locus">Bcep1808_6908</name>
</gene>
<keyword evidence="1" id="KW-0614">Plasmid</keyword>
<geneLocation type="plasmid" evidence="1 2">
    <name>pBVIE01</name>
</geneLocation>